<sequence>MVVKKGISKVVKSPAINTKVSQLEEYKQLIQKVEEDADKVVQEIRSGFQDVVIVFIDLVDSTRFKVQFRDEPEQWILRLMQFSNFLSQLIESLNGKVVKYIGDEVMAIFDHPSKVNDALNLVIRIDEIQEALTEITGHDTKVKISIDKGPVYLVEYSGHKELDPQGTAVDRCARISKYALPGTVITSFEYQKFIGKRAVTFELGDANLKGLGQTSLYQLFEQSISIEEKIEVSRNDYDKLCKELDAIHAENSELLLMNQNLQSELKTAGIEPSSENLLPSEVSDYGLDWNNDIQPAISELQRIIKKSGVSKSEYGRFLFLYFKSNDGQKYNAYEGKTFDSSIESNLVTNLQDNNNYYILNENNKLNRLALEAMDELEGLLQKWSEEQPGDEDFEEYDCSLNEPKFWREWLEINVLT</sequence>
<organism evidence="3 4">
    <name type="scientific">Paenibacillus oenotherae</name>
    <dbReference type="NCBI Taxonomy" id="1435645"/>
    <lineage>
        <taxon>Bacteria</taxon>
        <taxon>Bacillati</taxon>
        <taxon>Bacillota</taxon>
        <taxon>Bacilli</taxon>
        <taxon>Bacillales</taxon>
        <taxon>Paenibacillaceae</taxon>
        <taxon>Paenibacillus</taxon>
    </lineage>
</organism>
<name>A0ABS7D1P8_9BACL</name>
<dbReference type="Proteomes" id="UP000812277">
    <property type="component" value="Unassembled WGS sequence"/>
</dbReference>
<reference evidence="3 4" key="1">
    <citation type="submission" date="2021-07" db="EMBL/GenBank/DDBJ databases">
        <title>Paenibacillus radiodurans sp. nov., isolated from the southeastern edge of Tengger Desert.</title>
        <authorList>
            <person name="Zhang G."/>
        </authorList>
    </citation>
    <scope>NUCLEOTIDE SEQUENCE [LARGE SCALE GENOMIC DNA]</scope>
    <source>
        <strain evidence="3 4">DT7-4</strain>
    </source>
</reference>
<proteinExistence type="predicted"/>
<dbReference type="EMBL" id="JAHZIJ010000001">
    <property type="protein sequence ID" value="MBW7473864.1"/>
    <property type="molecule type" value="Genomic_DNA"/>
</dbReference>
<evidence type="ECO:0000313" key="4">
    <source>
        <dbReference type="Proteomes" id="UP000812277"/>
    </source>
</evidence>
<dbReference type="Gene3D" id="3.30.70.1230">
    <property type="entry name" value="Nucleotide cyclase"/>
    <property type="match status" value="1"/>
</dbReference>
<gene>
    <name evidence="3" type="ORF">K0T92_03795</name>
</gene>
<dbReference type="CDD" id="cd07302">
    <property type="entry name" value="CHD"/>
    <property type="match status" value="1"/>
</dbReference>
<evidence type="ECO:0000313" key="3">
    <source>
        <dbReference type="EMBL" id="MBW7473864.1"/>
    </source>
</evidence>
<comment type="caution">
    <text evidence="3">The sequence shown here is derived from an EMBL/GenBank/DDBJ whole genome shotgun (WGS) entry which is preliminary data.</text>
</comment>
<keyword evidence="4" id="KW-1185">Reference proteome</keyword>
<dbReference type="InterPro" id="IPR029787">
    <property type="entry name" value="Nucleotide_cyclase"/>
</dbReference>
<evidence type="ECO:0000256" key="1">
    <source>
        <dbReference type="SAM" id="Coils"/>
    </source>
</evidence>
<dbReference type="RefSeq" id="WP_219871052.1">
    <property type="nucleotide sequence ID" value="NZ_JAHZIJ010000001.1"/>
</dbReference>
<feature type="domain" description="Guanylate cyclase" evidence="2">
    <location>
        <begin position="52"/>
        <end position="176"/>
    </location>
</feature>
<dbReference type="SUPFAM" id="SSF55073">
    <property type="entry name" value="Nucleotide cyclase"/>
    <property type="match status" value="1"/>
</dbReference>
<evidence type="ECO:0000259" key="2">
    <source>
        <dbReference type="PROSITE" id="PS50125"/>
    </source>
</evidence>
<dbReference type="Pfam" id="PF00211">
    <property type="entry name" value="Guanylate_cyc"/>
    <property type="match status" value="1"/>
</dbReference>
<dbReference type="PROSITE" id="PS50125">
    <property type="entry name" value="GUANYLATE_CYCLASE_2"/>
    <property type="match status" value="1"/>
</dbReference>
<feature type="coiled-coil region" evidence="1">
    <location>
        <begin position="16"/>
        <end position="43"/>
    </location>
</feature>
<accession>A0ABS7D1P8</accession>
<keyword evidence="1" id="KW-0175">Coiled coil</keyword>
<dbReference type="InterPro" id="IPR001054">
    <property type="entry name" value="A/G_cyclase"/>
</dbReference>
<protein>
    <submittedName>
        <fullName evidence="3">Adenylate/guanylate cyclase domain-containing protein</fullName>
    </submittedName>
</protein>